<feature type="domain" description="Transcription elongation factor GreA/GreB C-terminal" evidence="1">
    <location>
        <begin position="68"/>
        <end position="138"/>
    </location>
</feature>
<organism evidence="2 3">
    <name type="scientific">Comamonas serinivorans</name>
    <dbReference type="NCBI Taxonomy" id="1082851"/>
    <lineage>
        <taxon>Bacteria</taxon>
        <taxon>Pseudomonadati</taxon>
        <taxon>Pseudomonadota</taxon>
        <taxon>Betaproteobacteria</taxon>
        <taxon>Burkholderiales</taxon>
        <taxon>Comamonadaceae</taxon>
        <taxon>Comamonas</taxon>
    </lineage>
</organism>
<dbReference type="GO" id="GO:0070063">
    <property type="term" value="F:RNA polymerase binding"/>
    <property type="evidence" value="ECO:0007669"/>
    <property type="project" value="InterPro"/>
</dbReference>
<dbReference type="EMBL" id="CP021455">
    <property type="protein sequence ID" value="ARU06077.1"/>
    <property type="molecule type" value="Genomic_DNA"/>
</dbReference>
<dbReference type="InterPro" id="IPR018151">
    <property type="entry name" value="TF_GreA/GreB_CS"/>
</dbReference>
<dbReference type="KEGG" id="cser:CCO03_16645"/>
<dbReference type="PANTHER" id="PTHR30437:SF5">
    <property type="entry name" value="REGULATOR OF NUCLEOSIDE DIPHOSPHATE KINASE"/>
    <property type="match status" value="1"/>
</dbReference>
<dbReference type="InterPro" id="IPR036953">
    <property type="entry name" value="GreA/GreB_C_sf"/>
</dbReference>
<dbReference type="GO" id="GO:0032784">
    <property type="term" value="P:regulation of DNA-templated transcription elongation"/>
    <property type="evidence" value="ECO:0007669"/>
    <property type="project" value="InterPro"/>
</dbReference>
<dbReference type="InterPro" id="IPR023459">
    <property type="entry name" value="Tscrpt_elong_fac_GreA/B_fam"/>
</dbReference>
<evidence type="ECO:0000313" key="3">
    <source>
        <dbReference type="Proteomes" id="UP000196138"/>
    </source>
</evidence>
<dbReference type="SUPFAM" id="SSF54534">
    <property type="entry name" value="FKBP-like"/>
    <property type="match status" value="1"/>
</dbReference>
<dbReference type="Gene3D" id="3.10.50.30">
    <property type="entry name" value="Transcription elongation factor, GreA/GreB, C-terminal domain"/>
    <property type="match status" value="1"/>
</dbReference>
<proteinExistence type="predicted"/>
<accession>A0A1Y0EQZ2</accession>
<dbReference type="Pfam" id="PF01272">
    <property type="entry name" value="GreA_GreB"/>
    <property type="match status" value="1"/>
</dbReference>
<dbReference type="PANTHER" id="PTHR30437">
    <property type="entry name" value="TRANSCRIPTION ELONGATION FACTOR GREA"/>
    <property type="match status" value="1"/>
</dbReference>
<evidence type="ECO:0000259" key="1">
    <source>
        <dbReference type="Pfam" id="PF01272"/>
    </source>
</evidence>
<dbReference type="GO" id="GO:0003677">
    <property type="term" value="F:DNA binding"/>
    <property type="evidence" value="ECO:0007669"/>
    <property type="project" value="InterPro"/>
</dbReference>
<gene>
    <name evidence="2" type="ORF">CCO03_16645</name>
</gene>
<name>A0A1Y0EQZ2_9BURK</name>
<evidence type="ECO:0000313" key="2">
    <source>
        <dbReference type="EMBL" id="ARU06077.1"/>
    </source>
</evidence>
<keyword evidence="3" id="KW-1185">Reference proteome</keyword>
<dbReference type="Proteomes" id="UP000196138">
    <property type="component" value="Chromosome"/>
</dbReference>
<dbReference type="AlphaFoldDB" id="A0A1Y0EQZ2"/>
<reference evidence="2 3" key="1">
    <citation type="submission" date="2017-05" db="EMBL/GenBank/DDBJ databases">
        <authorList>
            <person name="Song R."/>
            <person name="Chenine A.L."/>
            <person name="Ruprecht R.M."/>
        </authorList>
    </citation>
    <scope>NUCLEOTIDE SEQUENCE [LARGE SCALE GENOMIC DNA]</scope>
    <source>
        <strain evidence="2 3">DSM 26136</strain>
    </source>
</reference>
<protein>
    <recommendedName>
        <fullName evidence="1">Transcription elongation factor GreA/GreB C-terminal domain-containing protein</fullName>
    </recommendedName>
</protein>
<dbReference type="InterPro" id="IPR001437">
    <property type="entry name" value="Tscrpt_elong_fac_GreA/B_C"/>
</dbReference>
<dbReference type="GO" id="GO:0006354">
    <property type="term" value="P:DNA-templated transcription elongation"/>
    <property type="evidence" value="ECO:0007669"/>
    <property type="project" value="TreeGrafter"/>
</dbReference>
<dbReference type="PROSITE" id="PS00830">
    <property type="entry name" value="GREAB_2"/>
    <property type="match status" value="1"/>
</dbReference>
<sequence length="150" mass="15447">MGGSMSALENVMTDPIAPTARTITDLDEVRLLNLLKRQFGATPPPSTRALLEVLDNADVVAPQAIAPEVVTMGSQVAVDIGGRAQTLSVVYPEDADAEAARVSILSPIGAALLGARVGDRVCWQGTGGAPITAQIQAVPFQPEAAGDFIA</sequence>